<organism evidence="3">
    <name type="scientific">Pelagomonas calceolata</name>
    <dbReference type="NCBI Taxonomy" id="35677"/>
    <lineage>
        <taxon>Eukaryota</taxon>
        <taxon>Sar</taxon>
        <taxon>Stramenopiles</taxon>
        <taxon>Ochrophyta</taxon>
        <taxon>Pelagophyceae</taxon>
        <taxon>Pelagomonadales</taxon>
        <taxon>Pelagomonadaceae</taxon>
        <taxon>Pelagomonas</taxon>
    </lineage>
</organism>
<protein>
    <submittedName>
        <fullName evidence="3">Uncharacterized protein</fullName>
    </submittedName>
</protein>
<evidence type="ECO:0000313" key="5">
    <source>
        <dbReference type="Proteomes" id="UP000789595"/>
    </source>
</evidence>
<evidence type="ECO:0000313" key="4">
    <source>
        <dbReference type="EMBL" id="CAH0370765.1"/>
    </source>
</evidence>
<evidence type="ECO:0000256" key="2">
    <source>
        <dbReference type="SAM" id="MobiDB-lite"/>
    </source>
</evidence>
<keyword evidence="5" id="KW-1185">Reference proteome</keyword>
<keyword evidence="1" id="KW-0175">Coiled coil</keyword>
<proteinExistence type="predicted"/>
<reference evidence="4" key="2">
    <citation type="submission" date="2021-11" db="EMBL/GenBank/DDBJ databases">
        <authorList>
            <consortium name="Genoscope - CEA"/>
            <person name="William W."/>
        </authorList>
    </citation>
    <scope>NUCLEOTIDE SEQUENCE</scope>
</reference>
<reference evidence="3" key="1">
    <citation type="submission" date="2021-01" db="EMBL/GenBank/DDBJ databases">
        <authorList>
            <person name="Corre E."/>
            <person name="Pelletier E."/>
            <person name="Niang G."/>
            <person name="Scheremetjew M."/>
            <person name="Finn R."/>
            <person name="Kale V."/>
            <person name="Holt S."/>
            <person name="Cochrane G."/>
            <person name="Meng A."/>
            <person name="Brown T."/>
            <person name="Cohen L."/>
        </authorList>
    </citation>
    <scope>NUCLEOTIDE SEQUENCE</scope>
    <source>
        <strain evidence="3">CCMP1756</strain>
    </source>
</reference>
<name>A0A7S4ECZ7_9STRA</name>
<dbReference type="EMBL" id="CAKKNE010000003">
    <property type="protein sequence ID" value="CAH0370765.1"/>
    <property type="molecule type" value="Genomic_DNA"/>
</dbReference>
<evidence type="ECO:0000256" key="1">
    <source>
        <dbReference type="SAM" id="Coils"/>
    </source>
</evidence>
<gene>
    <name evidence="3" type="ORF">PCAL00307_LOCUS20239</name>
    <name evidence="4" type="ORF">PECAL_3P06700</name>
</gene>
<dbReference type="AlphaFoldDB" id="A0A7S4ECZ7"/>
<feature type="region of interest" description="Disordered" evidence="2">
    <location>
        <begin position="1"/>
        <end position="42"/>
    </location>
</feature>
<accession>A0A7S4ECZ7</accession>
<feature type="compositionally biased region" description="Polar residues" evidence="2">
    <location>
        <begin position="17"/>
        <end position="32"/>
    </location>
</feature>
<sequence length="469" mass="50598">MATTATPSASRLRALTDVTNIEKNAAPQQAKPSRTPAPKVSLGGNDSVELFFDAAETPRVTQTEVKEFACTPHAPRVSTTPILATPDERLLTNAAAEEALTAAWIAAQTAEIEALRALVRRQRHEKEALIANGAGPYATSVQRAARGRLARNRAAALWRALATAQTRRRGAVPRRAFLELRAATIVVQNRCARGVQARTAFQTALGASITLQTAARARRAHKAFTELKAASLVAATRARGALARRQKARQVAAASAIQRVYARHKARVGDDAGKFARAWRLAEQQRFVLSLVLNPPKGTTVLRIRDFSRRGARQVHEATLRNGQPFALRLVLDRDRLGCYFVSNPRGGFRQVLAPWAPEADVTVTLVNQTKTRDREFVVTREELAARASAESTYGSLLSFGKSGTAVGVADLVDRATLDREFLGDNDVLVVAVTCDEPEAEPMAPPTPGAALRCVPAMNVSPGLSAFSV</sequence>
<dbReference type="EMBL" id="HBIW01023495">
    <property type="protein sequence ID" value="CAE0704791.1"/>
    <property type="molecule type" value="Transcribed_RNA"/>
</dbReference>
<feature type="coiled-coil region" evidence="1">
    <location>
        <begin position="105"/>
        <end position="132"/>
    </location>
</feature>
<evidence type="ECO:0000313" key="3">
    <source>
        <dbReference type="EMBL" id="CAE0704791.1"/>
    </source>
</evidence>
<dbReference type="Proteomes" id="UP000789595">
    <property type="component" value="Unassembled WGS sequence"/>
</dbReference>